<keyword evidence="3" id="KW-1185">Reference proteome</keyword>
<organism evidence="2 3">
    <name type="scientific">Hapsidospora chrysogenum (strain ATCC 11550 / CBS 779.69 / DSM 880 / IAM 14645 / JCM 23072 / IMI 49137)</name>
    <name type="common">Acremonium chrysogenum</name>
    <dbReference type="NCBI Taxonomy" id="857340"/>
    <lineage>
        <taxon>Eukaryota</taxon>
        <taxon>Fungi</taxon>
        <taxon>Dikarya</taxon>
        <taxon>Ascomycota</taxon>
        <taxon>Pezizomycotina</taxon>
        <taxon>Sordariomycetes</taxon>
        <taxon>Hypocreomycetidae</taxon>
        <taxon>Hypocreales</taxon>
        <taxon>Bionectriaceae</taxon>
        <taxon>Hapsidospora</taxon>
    </lineage>
</organism>
<protein>
    <submittedName>
        <fullName evidence="2">Uncharacterized protein</fullName>
    </submittedName>
</protein>
<evidence type="ECO:0000313" key="3">
    <source>
        <dbReference type="Proteomes" id="UP000029964"/>
    </source>
</evidence>
<accession>A0A086TA14</accession>
<evidence type="ECO:0000256" key="1">
    <source>
        <dbReference type="SAM" id="MobiDB-lite"/>
    </source>
</evidence>
<dbReference type="HOGENOM" id="CLU_2399159_0_0_1"/>
<evidence type="ECO:0000313" key="2">
    <source>
        <dbReference type="EMBL" id="KFH46196.1"/>
    </source>
</evidence>
<comment type="caution">
    <text evidence="2">The sequence shown here is derived from an EMBL/GenBank/DDBJ whole genome shotgun (WGS) entry which is preliminary data.</text>
</comment>
<gene>
    <name evidence="2" type="ORF">ACRE_029740</name>
</gene>
<proteinExistence type="predicted"/>
<feature type="compositionally biased region" description="Polar residues" evidence="1">
    <location>
        <begin position="48"/>
        <end position="57"/>
    </location>
</feature>
<name>A0A086TA14_HAPC1</name>
<dbReference type="Proteomes" id="UP000029964">
    <property type="component" value="Unassembled WGS sequence"/>
</dbReference>
<dbReference type="EMBL" id="JPKY01000022">
    <property type="protein sequence ID" value="KFH46196.1"/>
    <property type="molecule type" value="Genomic_DNA"/>
</dbReference>
<dbReference type="AlphaFoldDB" id="A0A086TA14"/>
<sequence>MPLLVDRPSVPSNIQILRQNFETLPARHGIPESPRGLFGAGKTDEEIQPNTSSTNGGITMLDTLDEGVYTDCAKLAALYQQASESARVTVLVT</sequence>
<reference evidence="3" key="1">
    <citation type="journal article" date="2014" name="Genome Announc.">
        <title>Genome sequence and annotation of Acremonium chrysogenum, producer of the beta-lactam antibiotic cephalosporin C.</title>
        <authorList>
            <person name="Terfehr D."/>
            <person name="Dahlmann T.A."/>
            <person name="Specht T."/>
            <person name="Zadra I."/>
            <person name="Kuernsteiner H."/>
            <person name="Kueck U."/>
        </authorList>
    </citation>
    <scope>NUCLEOTIDE SEQUENCE [LARGE SCALE GENOMIC DNA]</scope>
    <source>
        <strain evidence="3">ATCC 11550 / CBS 779.69 / DSM 880 / IAM 14645 / JCM 23072 / IMI 49137</strain>
    </source>
</reference>
<feature type="region of interest" description="Disordered" evidence="1">
    <location>
        <begin position="27"/>
        <end position="58"/>
    </location>
</feature>